<name>A0A915JTK0_ROMCU</name>
<dbReference type="InterPro" id="IPR036116">
    <property type="entry name" value="FN3_sf"/>
</dbReference>
<evidence type="ECO:0000313" key="3">
    <source>
        <dbReference type="WBParaSite" id="nRc.2.0.1.t29591-RA"/>
    </source>
</evidence>
<dbReference type="PROSITE" id="PS50853">
    <property type="entry name" value="FN3"/>
    <property type="match status" value="1"/>
</dbReference>
<keyword evidence="2" id="KW-1185">Reference proteome</keyword>
<proteinExistence type="predicted"/>
<evidence type="ECO:0000259" key="1">
    <source>
        <dbReference type="PROSITE" id="PS50853"/>
    </source>
</evidence>
<dbReference type="Proteomes" id="UP000887565">
    <property type="component" value="Unplaced"/>
</dbReference>
<reference evidence="3" key="1">
    <citation type="submission" date="2022-11" db="UniProtKB">
        <authorList>
            <consortium name="WormBaseParasite"/>
        </authorList>
    </citation>
    <scope>IDENTIFICATION</scope>
</reference>
<sequence length="132" mass="15277">MTILDRILNIFFFNRYLAPEVAPSGIRYKYSASDRSLLFTWDELPFDVRNGEITGYRAAFEGGMSVNVTREVKETKASYQGISATTKYRFKVSAKTGVNNYGPWSKWIMVEPNSIPYMEFKSNLFYCLETDF</sequence>
<dbReference type="InterPro" id="IPR013783">
    <property type="entry name" value="Ig-like_fold"/>
</dbReference>
<accession>A0A915JTK0</accession>
<protein>
    <submittedName>
        <fullName evidence="3">Fibronectin type-III domain-containing protein</fullName>
    </submittedName>
</protein>
<dbReference type="AlphaFoldDB" id="A0A915JTK0"/>
<dbReference type="WBParaSite" id="nRc.2.0.1.t29591-RA">
    <property type="protein sequence ID" value="nRc.2.0.1.t29591-RA"/>
    <property type="gene ID" value="nRc.2.0.1.g29591"/>
</dbReference>
<feature type="domain" description="Fibronectin type-III" evidence="1">
    <location>
        <begin position="22"/>
        <end position="115"/>
    </location>
</feature>
<dbReference type="CDD" id="cd00063">
    <property type="entry name" value="FN3"/>
    <property type="match status" value="1"/>
</dbReference>
<dbReference type="Gene3D" id="2.60.40.10">
    <property type="entry name" value="Immunoglobulins"/>
    <property type="match status" value="1"/>
</dbReference>
<dbReference type="SUPFAM" id="SSF49265">
    <property type="entry name" value="Fibronectin type III"/>
    <property type="match status" value="1"/>
</dbReference>
<organism evidence="2 3">
    <name type="scientific">Romanomermis culicivorax</name>
    <name type="common">Nematode worm</name>
    <dbReference type="NCBI Taxonomy" id="13658"/>
    <lineage>
        <taxon>Eukaryota</taxon>
        <taxon>Metazoa</taxon>
        <taxon>Ecdysozoa</taxon>
        <taxon>Nematoda</taxon>
        <taxon>Enoplea</taxon>
        <taxon>Dorylaimia</taxon>
        <taxon>Mermithida</taxon>
        <taxon>Mermithoidea</taxon>
        <taxon>Mermithidae</taxon>
        <taxon>Romanomermis</taxon>
    </lineage>
</organism>
<dbReference type="InterPro" id="IPR003961">
    <property type="entry name" value="FN3_dom"/>
</dbReference>
<dbReference type="Pfam" id="PF00041">
    <property type="entry name" value="fn3"/>
    <property type="match status" value="1"/>
</dbReference>
<evidence type="ECO:0000313" key="2">
    <source>
        <dbReference type="Proteomes" id="UP000887565"/>
    </source>
</evidence>